<sequence>MEDKTTTTATTTIFRVIKSKVLLNHIFQFIPIINRQHQQQQFNNIEYTKFKDLSYISISNLRCCHTTDDTNNNNNNNNNNQKSIIEQQQRSFNLFRYKLLNDAQFVVYFRAMPVILRNCKDVKVLQRLYQLYPHYFDLPFDLGSQDTNLVDSKSWVVDNVAASGSVECLVYAIQTIGIEPTTVTLDTASEYGQLSTLDYLTKTYPHLKVDRGVELAATNSHLNVIEYLLNNRPTSESFSSMAILNAARNNNSEKDINLKIATLLFSHLDRCPPPKSGVTGFTDNTVPSRSLDMVKLYYNRLGEDSVTTLAINMASELGYLDIVMYLDQVGAPATADAMDYSAKNGHLNVLRYLHEQRRGSVCTKEILKKAVYGGHSDIVRYLQEESNLSVLQPFEPALKCAALAGSMELVRYLQQTRSETYFQWTGADVINIISEGRDNYESVLIYLFDSGLWEQLISNQSETRVKDYIASVHRRDSVPLFEYIVEKAQLVVDIDPNIPVKVMFRAPFWDHLLVAPPRAGNLHKPHSSSSYSNNKPHCNIKTWLLKRNKHLLNDKHYAYFLQHALVYSLELVEYIWRKCPESFSPKIFDHLDFIGNVGFKNDRVEFLDFLHRNDLFKYIRSYRAMVESAFKHSAIKCIKYLRDHCQLVELIDEPTKLELFNSTATATTSSKSLELFQFCFIHFFGSDKKLIPQLLDQETFNKVIRNGSLEMVHFQLENQLVVQPILTDVALEQHQPTVIDKAAQSTNIELLCYMIARYPNIRPTKLSFEYPIRSVVGCLVQHYPSNYLLKLPFLNYEYYATNILKECIKLKEKKEKELNNNNNNNNNSLYDRFKQKLFNS</sequence>
<dbReference type="OrthoDB" id="434830at2759"/>
<dbReference type="PANTHER" id="PTHR46586">
    <property type="entry name" value="ANKYRIN REPEAT-CONTAINING PROTEIN"/>
    <property type="match status" value="1"/>
</dbReference>
<protein>
    <recommendedName>
        <fullName evidence="3">Ankyrin repeat-containing protein</fullName>
    </recommendedName>
</protein>
<evidence type="ECO:0000313" key="1">
    <source>
        <dbReference type="EMBL" id="EGG22183.1"/>
    </source>
</evidence>
<evidence type="ECO:0008006" key="3">
    <source>
        <dbReference type="Google" id="ProtNLM"/>
    </source>
</evidence>
<accession>F4PP70</accession>
<dbReference type="KEGG" id="dfa:DFA_04301"/>
<dbReference type="RefSeq" id="XP_004360034.1">
    <property type="nucleotide sequence ID" value="XM_004359977.1"/>
</dbReference>
<dbReference type="AlphaFoldDB" id="F4PP70"/>
<dbReference type="InterPro" id="IPR052050">
    <property type="entry name" value="SecEffector_AnkRepeat"/>
</dbReference>
<name>F4PP70_CACFS</name>
<dbReference type="SUPFAM" id="SSF48403">
    <property type="entry name" value="Ankyrin repeat"/>
    <property type="match status" value="1"/>
</dbReference>
<dbReference type="Gene3D" id="1.25.40.20">
    <property type="entry name" value="Ankyrin repeat-containing domain"/>
    <property type="match status" value="1"/>
</dbReference>
<gene>
    <name evidence="1" type="ORF">DFA_04301</name>
</gene>
<reference evidence="2" key="1">
    <citation type="journal article" date="2011" name="Genome Res.">
        <title>Phylogeny-wide analysis of social amoeba genomes highlights ancient origins for complex intercellular communication.</title>
        <authorList>
            <person name="Heidel A.J."/>
            <person name="Lawal H.M."/>
            <person name="Felder M."/>
            <person name="Schilde C."/>
            <person name="Helps N.R."/>
            <person name="Tunggal B."/>
            <person name="Rivero F."/>
            <person name="John U."/>
            <person name="Schleicher M."/>
            <person name="Eichinger L."/>
            <person name="Platzer M."/>
            <person name="Noegel A.A."/>
            <person name="Schaap P."/>
            <person name="Gloeckner G."/>
        </authorList>
    </citation>
    <scope>NUCLEOTIDE SEQUENCE [LARGE SCALE GENOMIC DNA]</scope>
    <source>
        <strain evidence="2">SH3</strain>
    </source>
</reference>
<dbReference type="EMBL" id="GL883009">
    <property type="protein sequence ID" value="EGG22183.1"/>
    <property type="molecule type" value="Genomic_DNA"/>
</dbReference>
<proteinExistence type="predicted"/>
<dbReference type="InterPro" id="IPR036770">
    <property type="entry name" value="Ankyrin_rpt-contain_sf"/>
</dbReference>
<evidence type="ECO:0000313" key="2">
    <source>
        <dbReference type="Proteomes" id="UP000007797"/>
    </source>
</evidence>
<organism evidence="1 2">
    <name type="scientific">Cavenderia fasciculata</name>
    <name type="common">Slime mold</name>
    <name type="synonym">Dictyostelium fasciculatum</name>
    <dbReference type="NCBI Taxonomy" id="261658"/>
    <lineage>
        <taxon>Eukaryota</taxon>
        <taxon>Amoebozoa</taxon>
        <taxon>Evosea</taxon>
        <taxon>Eumycetozoa</taxon>
        <taxon>Dictyostelia</taxon>
        <taxon>Acytosteliales</taxon>
        <taxon>Cavenderiaceae</taxon>
        <taxon>Cavenderia</taxon>
    </lineage>
</organism>
<keyword evidence="2" id="KW-1185">Reference proteome</keyword>
<dbReference type="Proteomes" id="UP000007797">
    <property type="component" value="Unassembled WGS sequence"/>
</dbReference>
<dbReference type="PANTHER" id="PTHR46586:SF1">
    <property type="entry name" value="ANKYRIN REPEAT-CONTAINING PROTEIN"/>
    <property type="match status" value="1"/>
</dbReference>
<dbReference type="GeneID" id="14874658"/>